<dbReference type="EMBL" id="CP102453">
    <property type="protein sequence ID" value="UUX34713.1"/>
    <property type="molecule type" value="Genomic_DNA"/>
</dbReference>
<dbReference type="PANTHER" id="PTHR36439:SF1">
    <property type="entry name" value="DUF1697 DOMAIN-CONTAINING PROTEIN"/>
    <property type="match status" value="1"/>
</dbReference>
<evidence type="ECO:0000313" key="2">
    <source>
        <dbReference type="Proteomes" id="UP001315967"/>
    </source>
</evidence>
<keyword evidence="2" id="KW-1185">Reference proteome</keyword>
<dbReference type="InterPro" id="IPR012545">
    <property type="entry name" value="DUF1697"/>
</dbReference>
<evidence type="ECO:0000313" key="1">
    <source>
        <dbReference type="EMBL" id="UUX34713.1"/>
    </source>
</evidence>
<dbReference type="PIRSF" id="PIRSF008502">
    <property type="entry name" value="UCP008502"/>
    <property type="match status" value="1"/>
</dbReference>
<dbReference type="SUPFAM" id="SSF160379">
    <property type="entry name" value="SP0830-like"/>
    <property type="match status" value="1"/>
</dbReference>
<dbReference type="Gene3D" id="3.30.70.1280">
    <property type="entry name" value="SP0830-like domains"/>
    <property type="match status" value="1"/>
</dbReference>
<dbReference type="Gene3D" id="3.30.70.1260">
    <property type="entry name" value="bacterial protein sp0830 like"/>
    <property type="match status" value="1"/>
</dbReference>
<accession>A0ABY5P8G9</accession>
<dbReference type="Pfam" id="PF08002">
    <property type="entry name" value="DUF1697"/>
    <property type="match status" value="1"/>
</dbReference>
<gene>
    <name evidence="1" type="ORF">NRE15_03415</name>
</gene>
<dbReference type="PANTHER" id="PTHR36439">
    <property type="entry name" value="BLL4334 PROTEIN"/>
    <property type="match status" value="1"/>
</dbReference>
<sequence length="180" mass="20770">MMRYVLLLRGINVGGKNKVSMAELKEQLTAAGFENPSSYINSGNLFFDSEDKVENIKETLDALFMRHYDFDVVYSLFSAEALRLEAEQLPAWWQEEMGRKDVLFFTDEADKQAISASIVEMDLVNEIVHFGSLGIFWGKYDEDEFLKTAYHKQLIKQPYYKRVTIRNGKTFEKLVGLVGE</sequence>
<name>A0ABY5P8G9_9LACT</name>
<dbReference type="Proteomes" id="UP001315967">
    <property type="component" value="Chromosome"/>
</dbReference>
<dbReference type="RefSeq" id="WP_313794214.1">
    <property type="nucleotide sequence ID" value="NZ_CP102453.1"/>
</dbReference>
<organism evidence="1 2">
    <name type="scientific">Fundicoccus culcitae</name>
    <dbReference type="NCBI Taxonomy" id="2969821"/>
    <lineage>
        <taxon>Bacteria</taxon>
        <taxon>Bacillati</taxon>
        <taxon>Bacillota</taxon>
        <taxon>Bacilli</taxon>
        <taxon>Lactobacillales</taxon>
        <taxon>Aerococcaceae</taxon>
        <taxon>Fundicoccus</taxon>
    </lineage>
</organism>
<reference evidence="1 2" key="1">
    <citation type="submission" date="2022-08" db="EMBL/GenBank/DDBJ databases">
        <title>Aerococcaceae sp. nov isolated from spoiled eye mask.</title>
        <authorList>
            <person name="Zhou G."/>
            <person name="Xie X.-B."/>
            <person name="Shi Q.-S."/>
            <person name="Wang Y.-S."/>
            <person name="Wen X."/>
            <person name="Peng H."/>
            <person name="Yang X.-J."/>
            <person name="Tao H.-B."/>
            <person name="Huang X.-M."/>
        </authorList>
    </citation>
    <scope>NUCLEOTIDE SEQUENCE [LARGE SCALE GENOMIC DNA]</scope>
    <source>
        <strain evidence="2">DM20194951</strain>
    </source>
</reference>
<protein>
    <submittedName>
        <fullName evidence="1">DUF1697 domain-containing protein</fullName>
    </submittedName>
</protein>
<proteinExistence type="predicted"/>